<dbReference type="SMART" id="SM00868">
    <property type="entry name" value="zf-AD"/>
    <property type="match status" value="1"/>
</dbReference>
<feature type="compositionally biased region" description="Basic residues" evidence="2">
    <location>
        <begin position="141"/>
        <end position="158"/>
    </location>
</feature>
<dbReference type="Pfam" id="PF07776">
    <property type="entry name" value="zf-AD"/>
    <property type="match status" value="1"/>
</dbReference>
<dbReference type="SUPFAM" id="SSF57716">
    <property type="entry name" value="Glucocorticoid receptor-like (DNA-binding domain)"/>
    <property type="match status" value="1"/>
</dbReference>
<keyword evidence="1" id="KW-0862">Zinc</keyword>
<dbReference type="PANTHER" id="PTHR39942:SF1">
    <property type="entry name" value="BCDNA.LD26519-RELATED"/>
    <property type="match status" value="1"/>
</dbReference>
<feature type="region of interest" description="Disordered" evidence="2">
    <location>
        <begin position="109"/>
        <end position="169"/>
    </location>
</feature>
<proteinExistence type="predicted"/>
<feature type="binding site" evidence="1">
    <location>
        <position position="15"/>
    </location>
    <ligand>
        <name>Zn(2+)</name>
        <dbReference type="ChEBI" id="CHEBI:29105"/>
    </ligand>
</feature>
<accession>A0A8D8JAL7</accession>
<protein>
    <submittedName>
        <fullName evidence="4">Zinc finger protein hangover</fullName>
    </submittedName>
</protein>
<feature type="compositionally biased region" description="Basic and acidic residues" evidence="2">
    <location>
        <begin position="109"/>
        <end position="120"/>
    </location>
</feature>
<organism evidence="4">
    <name type="scientific">Culex pipiens</name>
    <name type="common">House mosquito</name>
    <dbReference type="NCBI Taxonomy" id="7175"/>
    <lineage>
        <taxon>Eukaryota</taxon>
        <taxon>Metazoa</taxon>
        <taxon>Ecdysozoa</taxon>
        <taxon>Arthropoda</taxon>
        <taxon>Hexapoda</taxon>
        <taxon>Insecta</taxon>
        <taxon>Pterygota</taxon>
        <taxon>Neoptera</taxon>
        <taxon>Endopterygota</taxon>
        <taxon>Diptera</taxon>
        <taxon>Nematocera</taxon>
        <taxon>Culicoidea</taxon>
        <taxon>Culicidae</taxon>
        <taxon>Culicinae</taxon>
        <taxon>Culicini</taxon>
        <taxon>Culex</taxon>
        <taxon>Culex</taxon>
    </lineage>
</organism>
<dbReference type="InterPro" id="IPR012934">
    <property type="entry name" value="Znf_AD"/>
</dbReference>
<evidence type="ECO:0000256" key="2">
    <source>
        <dbReference type="SAM" id="MobiDB-lite"/>
    </source>
</evidence>
<name>A0A8D8JAL7_CULPI</name>
<evidence type="ECO:0000256" key="1">
    <source>
        <dbReference type="PROSITE-ProRule" id="PRU01263"/>
    </source>
</evidence>
<dbReference type="PANTHER" id="PTHR39942">
    <property type="entry name" value="BCDNA.LD26519-RELATED"/>
    <property type="match status" value="1"/>
</dbReference>
<feature type="binding site" evidence="1">
    <location>
        <position position="64"/>
    </location>
    <ligand>
        <name>Zn(2+)</name>
        <dbReference type="ChEBI" id="CHEBI:29105"/>
    </ligand>
</feature>
<dbReference type="PROSITE" id="PS51915">
    <property type="entry name" value="ZAD"/>
    <property type="match status" value="1"/>
</dbReference>
<dbReference type="EMBL" id="HBUE01169400">
    <property type="protein sequence ID" value="CAG6514208.1"/>
    <property type="molecule type" value="Transcribed_RNA"/>
</dbReference>
<dbReference type="GO" id="GO:0008270">
    <property type="term" value="F:zinc ion binding"/>
    <property type="evidence" value="ECO:0007669"/>
    <property type="project" value="UniProtKB-UniRule"/>
</dbReference>
<reference evidence="4" key="1">
    <citation type="submission" date="2021-05" db="EMBL/GenBank/DDBJ databases">
        <authorList>
            <person name="Alioto T."/>
            <person name="Alioto T."/>
            <person name="Gomez Garrido J."/>
        </authorList>
    </citation>
    <scope>NUCLEOTIDE SEQUENCE</scope>
</reference>
<sequence>MANRNKSTPSRSLVCRVCLSSDELQVAIYGAYARDKNIPTKLHVCLPIQLNPHDHLPKTICFRCVAKLDEYYDFYCHSLTSQRIANGEELAVQKYLRRRVDRKLTAAVERRNAREGRGQERAVPASIGPEPSASFLDMKQSQRKRKASQPAPRSKRFHSTYTVPSTVFD</sequence>
<feature type="compositionally biased region" description="Polar residues" evidence="2">
    <location>
        <begin position="159"/>
        <end position="169"/>
    </location>
</feature>
<evidence type="ECO:0000313" key="4">
    <source>
        <dbReference type="EMBL" id="CAG6565696.1"/>
    </source>
</evidence>
<evidence type="ECO:0000259" key="3">
    <source>
        <dbReference type="PROSITE" id="PS51915"/>
    </source>
</evidence>
<feature type="binding site" evidence="1">
    <location>
        <position position="61"/>
    </location>
    <ligand>
        <name>Zn(2+)</name>
        <dbReference type="ChEBI" id="CHEBI:29105"/>
    </ligand>
</feature>
<dbReference type="Gene3D" id="3.40.1800.20">
    <property type="match status" value="1"/>
</dbReference>
<dbReference type="GO" id="GO:0005634">
    <property type="term" value="C:nucleus"/>
    <property type="evidence" value="ECO:0007669"/>
    <property type="project" value="InterPro"/>
</dbReference>
<feature type="domain" description="ZAD" evidence="3">
    <location>
        <begin position="13"/>
        <end position="88"/>
    </location>
</feature>
<keyword evidence="1" id="KW-0863">Zinc-finger</keyword>
<dbReference type="AlphaFoldDB" id="A0A8D8JAL7"/>
<keyword evidence="1" id="KW-0479">Metal-binding</keyword>
<feature type="binding site" evidence="1">
    <location>
        <position position="18"/>
    </location>
    <ligand>
        <name>Zn(2+)</name>
        <dbReference type="ChEBI" id="CHEBI:29105"/>
    </ligand>
</feature>
<dbReference type="EMBL" id="HBUE01051333">
    <property type="protein sequence ID" value="CAG6464502.1"/>
    <property type="molecule type" value="Transcribed_RNA"/>
</dbReference>
<dbReference type="EMBL" id="HBUE01274780">
    <property type="protein sequence ID" value="CAG6565696.1"/>
    <property type="molecule type" value="Transcribed_RNA"/>
</dbReference>